<organism evidence="1 2">
    <name type="scientific">Sphaerodactylus townsendi</name>
    <dbReference type="NCBI Taxonomy" id="933632"/>
    <lineage>
        <taxon>Eukaryota</taxon>
        <taxon>Metazoa</taxon>
        <taxon>Chordata</taxon>
        <taxon>Craniata</taxon>
        <taxon>Vertebrata</taxon>
        <taxon>Euteleostomi</taxon>
        <taxon>Lepidosauria</taxon>
        <taxon>Squamata</taxon>
        <taxon>Bifurcata</taxon>
        <taxon>Gekkota</taxon>
        <taxon>Sphaerodactylidae</taxon>
        <taxon>Sphaerodactylus</taxon>
    </lineage>
</organism>
<keyword evidence="2" id="KW-1185">Reference proteome</keyword>
<evidence type="ECO:0000313" key="2">
    <source>
        <dbReference type="Proteomes" id="UP000827872"/>
    </source>
</evidence>
<dbReference type="Proteomes" id="UP000827872">
    <property type="component" value="Linkage Group LG03"/>
</dbReference>
<gene>
    <name evidence="1" type="ORF">K3G42_026970</name>
</gene>
<name>A0ACB8EJU4_9SAUR</name>
<protein>
    <submittedName>
        <fullName evidence="1">Uncharacterized protein</fullName>
    </submittedName>
</protein>
<comment type="caution">
    <text evidence="1">The sequence shown here is derived from an EMBL/GenBank/DDBJ whole genome shotgun (WGS) entry which is preliminary data.</text>
</comment>
<dbReference type="EMBL" id="CM037616">
    <property type="protein sequence ID" value="KAH7992760.1"/>
    <property type="molecule type" value="Genomic_DNA"/>
</dbReference>
<sequence>MGIPIFQNVNSEKQLLFAFPRIDARNPVFVRKIFKILPNSLSLACKLTYYKGCLTCSQGLLQLLSNSHCLPMALQQMRKLQENELKQYWEPSISNALNLDLQDLKMALDDISPDEEV</sequence>
<evidence type="ECO:0000313" key="1">
    <source>
        <dbReference type="EMBL" id="KAH7992760.1"/>
    </source>
</evidence>
<accession>A0ACB8EJU4</accession>
<reference evidence="1" key="1">
    <citation type="submission" date="2021-08" db="EMBL/GenBank/DDBJ databases">
        <title>The first chromosome-level gecko genome reveals the dynamic sex chromosomes of Neotropical dwarf geckos (Sphaerodactylidae: Sphaerodactylus).</title>
        <authorList>
            <person name="Pinto B.J."/>
            <person name="Keating S.E."/>
            <person name="Gamble T."/>
        </authorList>
    </citation>
    <scope>NUCLEOTIDE SEQUENCE</scope>
    <source>
        <strain evidence="1">TG3544</strain>
    </source>
</reference>
<proteinExistence type="predicted"/>